<feature type="non-terminal residue" evidence="1">
    <location>
        <position position="1"/>
    </location>
</feature>
<dbReference type="EMBL" id="PDKK01000073">
    <property type="protein sequence ID" value="RXJ97887.1"/>
    <property type="molecule type" value="Genomic_DNA"/>
</dbReference>
<reference evidence="1 2" key="1">
    <citation type="submission" date="2017-10" db="EMBL/GenBank/DDBJ databases">
        <title>Genomics of the genus Arcobacter.</title>
        <authorList>
            <person name="Perez-Cataluna A."/>
            <person name="Figueras M.J."/>
        </authorList>
    </citation>
    <scope>NUCLEOTIDE SEQUENCE [LARGE SCALE GENOMIC DNA]</scope>
    <source>
        <strain evidence="1 2">CECT 8441</strain>
    </source>
</reference>
<protein>
    <submittedName>
        <fullName evidence="1">MFS transporter</fullName>
    </submittedName>
</protein>
<name>A0A4Q1AF41_9BACT</name>
<gene>
    <name evidence="1" type="ORF">CRV07_15515</name>
</gene>
<proteinExistence type="predicted"/>
<evidence type="ECO:0000313" key="1">
    <source>
        <dbReference type="EMBL" id="RXJ97887.1"/>
    </source>
</evidence>
<keyword evidence="2" id="KW-1185">Reference proteome</keyword>
<dbReference type="Proteomes" id="UP000289758">
    <property type="component" value="Unassembled WGS sequence"/>
</dbReference>
<dbReference type="AlphaFoldDB" id="A0A4Q1AF41"/>
<evidence type="ECO:0000313" key="2">
    <source>
        <dbReference type="Proteomes" id="UP000289758"/>
    </source>
</evidence>
<sequence>GLLFIIPIYNLKPVIAIESEISGKGSAVQNES</sequence>
<comment type="caution">
    <text evidence="1">The sequence shown here is derived from an EMBL/GenBank/DDBJ whole genome shotgun (WGS) entry which is preliminary data.</text>
</comment>
<organism evidence="1 2">
    <name type="scientific">Halarcobacter ebronensis</name>
    <dbReference type="NCBI Taxonomy" id="1462615"/>
    <lineage>
        <taxon>Bacteria</taxon>
        <taxon>Pseudomonadati</taxon>
        <taxon>Campylobacterota</taxon>
        <taxon>Epsilonproteobacteria</taxon>
        <taxon>Campylobacterales</taxon>
        <taxon>Arcobacteraceae</taxon>
        <taxon>Halarcobacter</taxon>
    </lineage>
</organism>
<accession>A0A4Q1AF41</accession>